<dbReference type="EMBL" id="RCCI01000007">
    <property type="protein sequence ID" value="RLJ62740.1"/>
    <property type="molecule type" value="Genomic_DNA"/>
</dbReference>
<name>A0A497X964_9PROT</name>
<dbReference type="CDD" id="cd02968">
    <property type="entry name" value="SCO"/>
    <property type="match status" value="1"/>
</dbReference>
<dbReference type="PROSITE" id="PS51352">
    <property type="entry name" value="THIOREDOXIN_2"/>
    <property type="match status" value="1"/>
</dbReference>
<feature type="domain" description="Thioredoxin" evidence="6">
    <location>
        <begin position="28"/>
        <end position="189"/>
    </location>
</feature>
<keyword evidence="5" id="KW-0732">Signal</keyword>
<keyword evidence="8" id="KW-1185">Reference proteome</keyword>
<feature type="signal peptide" evidence="5">
    <location>
        <begin position="1"/>
        <end position="19"/>
    </location>
</feature>
<feature type="chain" id="PRO_5019755778" evidence="5">
    <location>
        <begin position="20"/>
        <end position="189"/>
    </location>
</feature>
<feature type="binding site" evidence="3">
    <location>
        <position position="155"/>
    </location>
    <ligand>
        <name>Cu cation</name>
        <dbReference type="ChEBI" id="CHEBI:23378"/>
    </ligand>
</feature>
<dbReference type="SUPFAM" id="SSF52833">
    <property type="entry name" value="Thioredoxin-like"/>
    <property type="match status" value="1"/>
</dbReference>
<dbReference type="OrthoDB" id="9790194at2"/>
<evidence type="ECO:0000256" key="5">
    <source>
        <dbReference type="SAM" id="SignalP"/>
    </source>
</evidence>
<feature type="binding site" evidence="3">
    <location>
        <position position="69"/>
    </location>
    <ligand>
        <name>Cu cation</name>
        <dbReference type="ChEBI" id="CHEBI:23378"/>
    </ligand>
</feature>
<feature type="disulfide bond" description="Redox-active" evidence="4">
    <location>
        <begin position="65"/>
        <end position="69"/>
    </location>
</feature>
<dbReference type="InterPro" id="IPR013766">
    <property type="entry name" value="Thioredoxin_domain"/>
</dbReference>
<feature type="binding site" evidence="3">
    <location>
        <position position="65"/>
    </location>
    <ligand>
        <name>Cu cation</name>
        <dbReference type="ChEBI" id="CHEBI:23378"/>
    </ligand>
</feature>
<sequence length="189" mass="19511">MFRLPAILALGVALLAACSDGGHGTAGLAAKPVGGDFVLQSAAGPLDTASLRGNVLLVYFGYTHCPDICPASLAAGAQALNALKPEERARTRLIMVSVDPERDTPALLKEYTAYFHPAMVGVTGTPAEIAAVAKAYGAGYVRQPLRPDGGYAVDHSADTYVVGPDGKLAQVIHFAAPATTIVDAVRKLL</sequence>
<keyword evidence="4" id="KW-1015">Disulfide bond</keyword>
<keyword evidence="2 3" id="KW-0186">Copper</keyword>
<dbReference type="RefSeq" id="WP_121243019.1">
    <property type="nucleotide sequence ID" value="NZ_BHVV01000008.1"/>
</dbReference>
<dbReference type="PANTHER" id="PTHR12151">
    <property type="entry name" value="ELECTRON TRANSPORT PROTIN SCO1/SENC FAMILY MEMBER"/>
    <property type="match status" value="1"/>
</dbReference>
<evidence type="ECO:0000256" key="4">
    <source>
        <dbReference type="PIRSR" id="PIRSR603782-2"/>
    </source>
</evidence>
<dbReference type="GO" id="GO:0046872">
    <property type="term" value="F:metal ion binding"/>
    <property type="evidence" value="ECO:0007669"/>
    <property type="project" value="UniProtKB-KW"/>
</dbReference>
<evidence type="ECO:0000313" key="8">
    <source>
        <dbReference type="Proteomes" id="UP000268908"/>
    </source>
</evidence>
<keyword evidence="3" id="KW-0479">Metal-binding</keyword>
<dbReference type="InterPro" id="IPR036249">
    <property type="entry name" value="Thioredoxin-like_sf"/>
</dbReference>
<gene>
    <name evidence="7" type="ORF">DFR35_2556</name>
</gene>
<accession>A0A497X964</accession>
<dbReference type="AlphaFoldDB" id="A0A497X964"/>
<organism evidence="7 8">
    <name type="scientific">Sulfurisoma sediminicola</name>
    <dbReference type="NCBI Taxonomy" id="1381557"/>
    <lineage>
        <taxon>Bacteria</taxon>
        <taxon>Pseudomonadati</taxon>
        <taxon>Pseudomonadota</taxon>
        <taxon>Betaproteobacteria</taxon>
        <taxon>Nitrosomonadales</taxon>
        <taxon>Sterolibacteriaceae</taxon>
        <taxon>Sulfurisoma</taxon>
    </lineage>
</organism>
<evidence type="ECO:0000313" key="7">
    <source>
        <dbReference type="EMBL" id="RLJ62740.1"/>
    </source>
</evidence>
<evidence type="ECO:0000256" key="2">
    <source>
        <dbReference type="ARBA" id="ARBA00023008"/>
    </source>
</evidence>
<dbReference type="FunFam" id="3.40.30.10:FF:000013">
    <property type="entry name" value="Blast:Protein SCO1 homolog, mitochondrial"/>
    <property type="match status" value="1"/>
</dbReference>
<evidence type="ECO:0000259" key="6">
    <source>
        <dbReference type="PROSITE" id="PS51352"/>
    </source>
</evidence>
<dbReference type="PROSITE" id="PS51257">
    <property type="entry name" value="PROKAR_LIPOPROTEIN"/>
    <property type="match status" value="1"/>
</dbReference>
<comment type="caution">
    <text evidence="7">The sequence shown here is derived from an EMBL/GenBank/DDBJ whole genome shotgun (WGS) entry which is preliminary data.</text>
</comment>
<dbReference type="Proteomes" id="UP000268908">
    <property type="component" value="Unassembled WGS sequence"/>
</dbReference>
<proteinExistence type="inferred from homology"/>
<dbReference type="Gene3D" id="3.40.30.10">
    <property type="entry name" value="Glutaredoxin"/>
    <property type="match status" value="1"/>
</dbReference>
<protein>
    <submittedName>
        <fullName evidence="7">Protein SCO1/2</fullName>
    </submittedName>
</protein>
<evidence type="ECO:0000256" key="1">
    <source>
        <dbReference type="ARBA" id="ARBA00010996"/>
    </source>
</evidence>
<comment type="similarity">
    <text evidence="1">Belongs to the SCO1/2 family.</text>
</comment>
<reference evidence="7 8" key="1">
    <citation type="submission" date="2018-10" db="EMBL/GenBank/DDBJ databases">
        <title>Genomic Encyclopedia of Type Strains, Phase IV (KMG-IV): sequencing the most valuable type-strain genomes for metagenomic binning, comparative biology and taxonomic classification.</title>
        <authorList>
            <person name="Goeker M."/>
        </authorList>
    </citation>
    <scope>NUCLEOTIDE SEQUENCE [LARGE SCALE GENOMIC DNA]</scope>
    <source>
        <strain evidence="7 8">DSM 26916</strain>
    </source>
</reference>
<evidence type="ECO:0000256" key="3">
    <source>
        <dbReference type="PIRSR" id="PIRSR603782-1"/>
    </source>
</evidence>
<dbReference type="PANTHER" id="PTHR12151:SF25">
    <property type="entry name" value="LINALOOL DEHYDRATASE_ISOMERASE DOMAIN-CONTAINING PROTEIN"/>
    <property type="match status" value="1"/>
</dbReference>
<dbReference type="Pfam" id="PF02630">
    <property type="entry name" value="SCO1-SenC"/>
    <property type="match status" value="1"/>
</dbReference>
<dbReference type="InterPro" id="IPR003782">
    <property type="entry name" value="SCO1/SenC"/>
</dbReference>